<proteinExistence type="inferred from homology"/>
<dbReference type="InterPro" id="IPR000836">
    <property type="entry name" value="PRTase_dom"/>
</dbReference>
<dbReference type="Pfam" id="PF00156">
    <property type="entry name" value="Pribosyltran"/>
    <property type="match status" value="1"/>
</dbReference>
<dbReference type="Proteomes" id="UP000627292">
    <property type="component" value="Unassembled WGS sequence"/>
</dbReference>
<evidence type="ECO:0000313" key="6">
    <source>
        <dbReference type="Proteomes" id="UP000627292"/>
    </source>
</evidence>
<dbReference type="InterPro" id="IPR029057">
    <property type="entry name" value="PRTase-like"/>
</dbReference>
<reference evidence="5" key="1">
    <citation type="journal article" date="2014" name="Int. J. Syst. Evol. Microbiol.">
        <title>Complete genome sequence of Corynebacterium casei LMG S-19264T (=DSM 44701T), isolated from a smear-ripened cheese.</title>
        <authorList>
            <consortium name="US DOE Joint Genome Institute (JGI-PGF)"/>
            <person name="Walter F."/>
            <person name="Albersmeier A."/>
            <person name="Kalinowski J."/>
            <person name="Ruckert C."/>
        </authorList>
    </citation>
    <scope>NUCLEOTIDE SEQUENCE</scope>
    <source>
        <strain evidence="5">CGMCC 1.15290</strain>
    </source>
</reference>
<reference evidence="5" key="2">
    <citation type="submission" date="2020-09" db="EMBL/GenBank/DDBJ databases">
        <authorList>
            <person name="Sun Q."/>
            <person name="Zhou Y."/>
        </authorList>
    </citation>
    <scope>NUCLEOTIDE SEQUENCE</scope>
    <source>
        <strain evidence="5">CGMCC 1.15290</strain>
    </source>
</reference>
<keyword evidence="2" id="KW-0805">Transcription regulation</keyword>
<dbReference type="PANTHER" id="PTHR11608">
    <property type="entry name" value="BIFUNCTIONAL PROTEIN PYRR"/>
    <property type="match status" value="1"/>
</dbReference>
<dbReference type="RefSeq" id="WP_188953522.1">
    <property type="nucleotide sequence ID" value="NZ_BMIB01000003.1"/>
</dbReference>
<accession>A0A917J0J2</accession>
<dbReference type="CDD" id="cd06223">
    <property type="entry name" value="PRTases_typeI"/>
    <property type="match status" value="1"/>
</dbReference>
<evidence type="ECO:0000256" key="3">
    <source>
        <dbReference type="ARBA" id="ARBA00023163"/>
    </source>
</evidence>
<dbReference type="Gene3D" id="3.40.50.2020">
    <property type="match status" value="1"/>
</dbReference>
<evidence type="ECO:0000313" key="5">
    <source>
        <dbReference type="EMBL" id="GGH70795.1"/>
    </source>
</evidence>
<gene>
    <name evidence="5" type="primary">pyrR1</name>
    <name evidence="5" type="ORF">GCM10011379_29430</name>
</gene>
<feature type="domain" description="Phosphoribosyltransferase" evidence="4">
    <location>
        <begin position="2"/>
        <end position="151"/>
    </location>
</feature>
<sequence>MKSILTAQQVALTVKRLACQILENHLQLENTVIIGLQPRGIFLSDRIVAELRGLLGTAEVPYGKLDITFYRDDIRKELHVANATNIPFSIENKNVVLIDDVLWTGRTIRASLDALLDFGRPAKVELCVLIDRRFSRELPIHADYIGRAIDTFASDKVKVYWSEKDPKDEVVLV</sequence>
<keyword evidence="5" id="KW-0328">Glycosyltransferase</keyword>
<dbReference type="AlphaFoldDB" id="A0A917J0J2"/>
<dbReference type="EMBL" id="BMIB01000003">
    <property type="protein sequence ID" value="GGH70795.1"/>
    <property type="molecule type" value="Genomic_DNA"/>
</dbReference>
<comment type="similarity">
    <text evidence="1">Belongs to the purine/pyrimidine phosphoribosyltransferase family. PyrR subfamily.</text>
</comment>
<keyword evidence="3" id="KW-0804">Transcription</keyword>
<comment type="caution">
    <text evidence="5">The sequence shown here is derived from an EMBL/GenBank/DDBJ whole genome shotgun (WGS) entry which is preliminary data.</text>
</comment>
<evidence type="ECO:0000259" key="4">
    <source>
        <dbReference type="Pfam" id="PF00156"/>
    </source>
</evidence>
<protein>
    <submittedName>
        <fullName evidence="5">Bifunctional pyrimidine operon regulatory protein/uracil phosphoribosyltransferase</fullName>
    </submittedName>
</protein>
<keyword evidence="5" id="KW-0808">Transferase</keyword>
<evidence type="ECO:0000256" key="2">
    <source>
        <dbReference type="ARBA" id="ARBA00023015"/>
    </source>
</evidence>
<keyword evidence="6" id="KW-1185">Reference proteome</keyword>
<name>A0A917J0J2_9BACT</name>
<dbReference type="NCBIfam" id="NF003549">
    <property type="entry name" value="PRK05205.1-5"/>
    <property type="match status" value="1"/>
</dbReference>
<evidence type="ECO:0000256" key="1">
    <source>
        <dbReference type="ARBA" id="ARBA00005565"/>
    </source>
</evidence>
<dbReference type="InterPro" id="IPR050137">
    <property type="entry name" value="PyrR_bifunctional"/>
</dbReference>
<dbReference type="SUPFAM" id="SSF53271">
    <property type="entry name" value="PRTase-like"/>
    <property type="match status" value="1"/>
</dbReference>
<organism evidence="5 6">
    <name type="scientific">Filimonas zeae</name>
    <dbReference type="NCBI Taxonomy" id="1737353"/>
    <lineage>
        <taxon>Bacteria</taxon>
        <taxon>Pseudomonadati</taxon>
        <taxon>Bacteroidota</taxon>
        <taxon>Chitinophagia</taxon>
        <taxon>Chitinophagales</taxon>
        <taxon>Chitinophagaceae</taxon>
        <taxon>Filimonas</taxon>
    </lineage>
</organism>
<dbReference type="FunFam" id="3.40.50.2020:FF:000020">
    <property type="entry name" value="Bifunctional protein PyrR"/>
    <property type="match status" value="1"/>
</dbReference>
<dbReference type="PANTHER" id="PTHR11608:SF0">
    <property type="entry name" value="BIFUNCTIONAL PROTEIN PYRR"/>
    <property type="match status" value="1"/>
</dbReference>
<dbReference type="GO" id="GO:0016757">
    <property type="term" value="F:glycosyltransferase activity"/>
    <property type="evidence" value="ECO:0007669"/>
    <property type="project" value="UniProtKB-KW"/>
</dbReference>